<dbReference type="AlphaFoldDB" id="A0A4Y2BND0"/>
<proteinExistence type="predicted"/>
<evidence type="ECO:0000313" key="1">
    <source>
        <dbReference type="EMBL" id="GBL93197.1"/>
    </source>
</evidence>
<name>A0A4Y2BND0_ARAVE</name>
<evidence type="ECO:0000313" key="2">
    <source>
        <dbReference type="Proteomes" id="UP000499080"/>
    </source>
</evidence>
<organism evidence="1 2">
    <name type="scientific">Araneus ventricosus</name>
    <name type="common">Orbweaver spider</name>
    <name type="synonym">Epeira ventricosa</name>
    <dbReference type="NCBI Taxonomy" id="182803"/>
    <lineage>
        <taxon>Eukaryota</taxon>
        <taxon>Metazoa</taxon>
        <taxon>Ecdysozoa</taxon>
        <taxon>Arthropoda</taxon>
        <taxon>Chelicerata</taxon>
        <taxon>Arachnida</taxon>
        <taxon>Araneae</taxon>
        <taxon>Araneomorphae</taxon>
        <taxon>Entelegynae</taxon>
        <taxon>Araneoidea</taxon>
        <taxon>Araneidae</taxon>
        <taxon>Araneus</taxon>
    </lineage>
</organism>
<sequence length="87" mass="9948">MFLPGNNASFDQVYKKNRNSYVGEEDEHIYYRAERSDSIREVRGRDGLAASLNIKIRGLSSRPDSINDSVLYICGTAAKWHVNLRNQ</sequence>
<accession>A0A4Y2BND0</accession>
<reference evidence="1 2" key="1">
    <citation type="journal article" date="2019" name="Sci. Rep.">
        <title>Orb-weaving spider Araneus ventricosus genome elucidates the spidroin gene catalogue.</title>
        <authorList>
            <person name="Kono N."/>
            <person name="Nakamura H."/>
            <person name="Ohtoshi R."/>
            <person name="Moran D.A.P."/>
            <person name="Shinohara A."/>
            <person name="Yoshida Y."/>
            <person name="Fujiwara M."/>
            <person name="Mori M."/>
            <person name="Tomita M."/>
            <person name="Arakawa K."/>
        </authorList>
    </citation>
    <scope>NUCLEOTIDE SEQUENCE [LARGE SCALE GENOMIC DNA]</scope>
</reference>
<dbReference type="EMBL" id="BGPR01000092">
    <property type="protein sequence ID" value="GBL93197.1"/>
    <property type="molecule type" value="Genomic_DNA"/>
</dbReference>
<comment type="caution">
    <text evidence="1">The sequence shown here is derived from an EMBL/GenBank/DDBJ whole genome shotgun (WGS) entry which is preliminary data.</text>
</comment>
<gene>
    <name evidence="1" type="ORF">AVEN_42650_1</name>
</gene>
<keyword evidence="2" id="KW-1185">Reference proteome</keyword>
<dbReference type="Proteomes" id="UP000499080">
    <property type="component" value="Unassembled WGS sequence"/>
</dbReference>
<protein>
    <submittedName>
        <fullName evidence="1">Uncharacterized protein</fullName>
    </submittedName>
</protein>